<dbReference type="PANTHER" id="PTHR38146:SF9">
    <property type="entry name" value="UNKNOW PROTEIN"/>
    <property type="match status" value="1"/>
</dbReference>
<name>A0A8J5YGN4_9ROSI</name>
<comment type="caution">
    <text evidence="2">The sequence shown here is derived from an EMBL/GenBank/DDBJ whole genome shotgun (WGS) entry which is preliminary data.</text>
</comment>
<sequence>MGRVTHTAKAHSRVSSRVGIRSRDTRPCPNSCPCLCNSLTWVARPSHTPVCQAILKKPPTDALRPIILDNACILCITTVVGTELVDAYSSDTVIASSSRTEVHDPWAFYLHATLLCQAFTYYKKFPTATSRRSLAYVSIPVWLIILSDHLPIIALPKRY</sequence>
<protein>
    <submittedName>
        <fullName evidence="2">Uncharacterized protein</fullName>
    </submittedName>
</protein>
<feature type="transmembrane region" description="Helical" evidence="1">
    <location>
        <begin position="134"/>
        <end position="155"/>
    </location>
</feature>
<dbReference type="PANTHER" id="PTHR38146">
    <property type="entry name" value="30S RIBOSOMAL PROTEIN S12, CHLOROPLASTIC"/>
    <property type="match status" value="1"/>
</dbReference>
<evidence type="ECO:0000313" key="2">
    <source>
        <dbReference type="EMBL" id="KAG8483058.1"/>
    </source>
</evidence>
<dbReference type="EMBL" id="JAHUZN010000009">
    <property type="protein sequence ID" value="KAG8483058.1"/>
    <property type="molecule type" value="Genomic_DNA"/>
</dbReference>
<accession>A0A8J5YGN4</accession>
<dbReference type="OrthoDB" id="1721053at2759"/>
<reference evidence="2 3" key="1">
    <citation type="journal article" date="2021" name="bioRxiv">
        <title>The Gossypium anomalum genome as a resource for cotton improvement and evolutionary analysis of hybrid incompatibility.</title>
        <authorList>
            <person name="Grover C.E."/>
            <person name="Yuan D."/>
            <person name="Arick M.A."/>
            <person name="Miller E.R."/>
            <person name="Hu G."/>
            <person name="Peterson D.G."/>
            <person name="Wendel J.F."/>
            <person name="Udall J.A."/>
        </authorList>
    </citation>
    <scope>NUCLEOTIDE SEQUENCE [LARGE SCALE GENOMIC DNA]</scope>
    <source>
        <strain evidence="2">JFW-Udall</strain>
        <tissue evidence="2">Leaf</tissue>
    </source>
</reference>
<gene>
    <name evidence="2" type="ORF">CXB51_021953</name>
</gene>
<keyword evidence="1" id="KW-1133">Transmembrane helix</keyword>
<proteinExistence type="predicted"/>
<evidence type="ECO:0000256" key="1">
    <source>
        <dbReference type="SAM" id="Phobius"/>
    </source>
</evidence>
<keyword evidence="1" id="KW-0472">Membrane</keyword>
<keyword evidence="1" id="KW-0812">Transmembrane</keyword>
<evidence type="ECO:0000313" key="3">
    <source>
        <dbReference type="Proteomes" id="UP000701853"/>
    </source>
</evidence>
<keyword evidence="3" id="KW-1185">Reference proteome</keyword>
<dbReference type="Proteomes" id="UP000701853">
    <property type="component" value="Chromosome 9"/>
</dbReference>
<organism evidence="2 3">
    <name type="scientific">Gossypium anomalum</name>
    <dbReference type="NCBI Taxonomy" id="47600"/>
    <lineage>
        <taxon>Eukaryota</taxon>
        <taxon>Viridiplantae</taxon>
        <taxon>Streptophyta</taxon>
        <taxon>Embryophyta</taxon>
        <taxon>Tracheophyta</taxon>
        <taxon>Spermatophyta</taxon>
        <taxon>Magnoliopsida</taxon>
        <taxon>eudicotyledons</taxon>
        <taxon>Gunneridae</taxon>
        <taxon>Pentapetalae</taxon>
        <taxon>rosids</taxon>
        <taxon>malvids</taxon>
        <taxon>Malvales</taxon>
        <taxon>Malvaceae</taxon>
        <taxon>Malvoideae</taxon>
        <taxon>Gossypium</taxon>
    </lineage>
</organism>
<dbReference type="AlphaFoldDB" id="A0A8J5YGN4"/>